<evidence type="ECO:0000256" key="1">
    <source>
        <dbReference type="SAM" id="MobiDB-lite"/>
    </source>
</evidence>
<gene>
    <name evidence="2" type="ORF">J2853_000734</name>
</gene>
<dbReference type="RefSeq" id="WP_307554923.1">
    <property type="nucleotide sequence ID" value="NZ_JAUSQU010000001.1"/>
</dbReference>
<organism evidence="2 3">
    <name type="scientific">Streptosporangium lutulentum</name>
    <dbReference type="NCBI Taxonomy" id="1461250"/>
    <lineage>
        <taxon>Bacteria</taxon>
        <taxon>Bacillati</taxon>
        <taxon>Actinomycetota</taxon>
        <taxon>Actinomycetes</taxon>
        <taxon>Streptosporangiales</taxon>
        <taxon>Streptosporangiaceae</taxon>
        <taxon>Streptosporangium</taxon>
    </lineage>
</organism>
<keyword evidence="3" id="KW-1185">Reference proteome</keyword>
<feature type="region of interest" description="Disordered" evidence="1">
    <location>
        <begin position="195"/>
        <end position="238"/>
    </location>
</feature>
<evidence type="ECO:0000313" key="2">
    <source>
        <dbReference type="EMBL" id="MDP9841523.1"/>
    </source>
</evidence>
<accession>A0ABT9Q461</accession>
<comment type="caution">
    <text evidence="2">The sequence shown here is derived from an EMBL/GenBank/DDBJ whole genome shotgun (WGS) entry which is preliminary data.</text>
</comment>
<name>A0ABT9Q461_9ACTN</name>
<dbReference type="InterPro" id="IPR036397">
    <property type="entry name" value="RNaseH_sf"/>
</dbReference>
<dbReference type="Proteomes" id="UP001225356">
    <property type="component" value="Unassembled WGS sequence"/>
</dbReference>
<proteinExistence type="predicted"/>
<feature type="compositionally biased region" description="Basic and acidic residues" evidence="1">
    <location>
        <begin position="225"/>
        <end position="238"/>
    </location>
</feature>
<dbReference type="EMBL" id="JAUSQU010000001">
    <property type="protein sequence ID" value="MDP9841523.1"/>
    <property type="molecule type" value="Genomic_DNA"/>
</dbReference>
<sequence length="329" mass="37306">MSDTARAVRRVYLACEFLPSDPTVRGLISIGLTDDAGRDYYAVNNDMDLTAVLDVPRMVDDVWPRLPRCAADGYPYLLDRTHPDVKLIKEIRDEVETYFACGPQETHLYAACGGQHICRLHSLWDNDWEAMPPTVPRWFHELRSLAVQAGDPPLPERPRGEHHALARARYHRTLHEHLLALNTCPRCDGDGFPPARGLHRAPPADRRSAAPPRIGRADNSPAARRSPENHGHRPYMERNRPARFPTRQMHSVVCDVCAYVHDEDGDGILVFDDPEEAVRDVLRHRWMCLADGRAICPGDDEEHQAMYDELMPPEPEAEAGEQISPDEER</sequence>
<reference evidence="2 3" key="1">
    <citation type="submission" date="2023-07" db="EMBL/GenBank/DDBJ databases">
        <title>Sequencing the genomes of 1000 actinobacteria strains.</title>
        <authorList>
            <person name="Klenk H.-P."/>
        </authorList>
    </citation>
    <scope>NUCLEOTIDE SEQUENCE [LARGE SCALE GENOMIC DNA]</scope>
    <source>
        <strain evidence="2 3">DSM 46740</strain>
    </source>
</reference>
<dbReference type="Gene3D" id="3.30.420.10">
    <property type="entry name" value="Ribonuclease H-like superfamily/Ribonuclease H"/>
    <property type="match status" value="1"/>
</dbReference>
<protein>
    <submittedName>
        <fullName evidence="2">Uncharacterized protein</fullName>
    </submittedName>
</protein>
<evidence type="ECO:0000313" key="3">
    <source>
        <dbReference type="Proteomes" id="UP001225356"/>
    </source>
</evidence>